<keyword evidence="1" id="KW-0251">Elongation factor</keyword>
<organism evidence="1 2">
    <name type="scientific">Artemisia annua</name>
    <name type="common">Sweet wormwood</name>
    <dbReference type="NCBI Taxonomy" id="35608"/>
    <lineage>
        <taxon>Eukaryota</taxon>
        <taxon>Viridiplantae</taxon>
        <taxon>Streptophyta</taxon>
        <taxon>Embryophyta</taxon>
        <taxon>Tracheophyta</taxon>
        <taxon>Spermatophyta</taxon>
        <taxon>Magnoliopsida</taxon>
        <taxon>eudicotyledons</taxon>
        <taxon>Gunneridae</taxon>
        <taxon>Pentapetalae</taxon>
        <taxon>asterids</taxon>
        <taxon>campanulids</taxon>
        <taxon>Asterales</taxon>
        <taxon>Asteraceae</taxon>
        <taxon>Asteroideae</taxon>
        <taxon>Anthemideae</taxon>
        <taxon>Artemisiinae</taxon>
        <taxon>Artemisia</taxon>
    </lineage>
</organism>
<accession>A0A2U1KBV0</accession>
<evidence type="ECO:0000313" key="2">
    <source>
        <dbReference type="Proteomes" id="UP000245207"/>
    </source>
</evidence>
<gene>
    <name evidence="1" type="ORF">CTI12_AA621080</name>
</gene>
<dbReference type="AlphaFoldDB" id="A0A2U1KBV0"/>
<dbReference type="STRING" id="35608.A0A2U1KBV0"/>
<keyword evidence="1" id="KW-0648">Protein biosynthesis</keyword>
<dbReference type="Proteomes" id="UP000245207">
    <property type="component" value="Unassembled WGS sequence"/>
</dbReference>
<dbReference type="EMBL" id="PKPP01023309">
    <property type="protein sequence ID" value="PWA34237.1"/>
    <property type="molecule type" value="Genomic_DNA"/>
</dbReference>
<proteinExistence type="predicted"/>
<name>A0A2U1KBV0_ARTAN</name>
<dbReference type="GO" id="GO:0003746">
    <property type="term" value="F:translation elongation factor activity"/>
    <property type="evidence" value="ECO:0007669"/>
    <property type="project" value="UniProtKB-KW"/>
</dbReference>
<protein>
    <submittedName>
        <fullName evidence="1">Ribosomal protein S6, Translation elongation factor EF1B/ribosomal protein S6</fullName>
    </submittedName>
</protein>
<evidence type="ECO:0000313" key="1">
    <source>
        <dbReference type="EMBL" id="PWA34237.1"/>
    </source>
</evidence>
<comment type="caution">
    <text evidence="1">The sequence shown here is derived from an EMBL/GenBank/DDBJ whole genome shotgun (WGS) entry which is preliminary data.</text>
</comment>
<keyword evidence="1" id="KW-0687">Ribonucleoprotein</keyword>
<keyword evidence="1" id="KW-0689">Ribosomal protein</keyword>
<dbReference type="OrthoDB" id="669828at2759"/>
<sequence length="102" mass="11800">MDRMDHKFQPGYPMPKFTWIISNKSNDGPPFDGFVPKEDETTGLFPESVLLKQKVVQEDGKLLPEFADDDEQELYEALNLMLESDLDAEQTQGVPWYNYRAL</sequence>
<dbReference type="GO" id="GO:0005840">
    <property type="term" value="C:ribosome"/>
    <property type="evidence" value="ECO:0007669"/>
    <property type="project" value="UniProtKB-KW"/>
</dbReference>
<keyword evidence="2" id="KW-1185">Reference proteome</keyword>
<reference evidence="1 2" key="1">
    <citation type="journal article" date="2018" name="Mol. Plant">
        <title>The genome of Artemisia annua provides insight into the evolution of Asteraceae family and artemisinin biosynthesis.</title>
        <authorList>
            <person name="Shen Q."/>
            <person name="Zhang L."/>
            <person name="Liao Z."/>
            <person name="Wang S."/>
            <person name="Yan T."/>
            <person name="Shi P."/>
            <person name="Liu M."/>
            <person name="Fu X."/>
            <person name="Pan Q."/>
            <person name="Wang Y."/>
            <person name="Lv Z."/>
            <person name="Lu X."/>
            <person name="Zhang F."/>
            <person name="Jiang W."/>
            <person name="Ma Y."/>
            <person name="Chen M."/>
            <person name="Hao X."/>
            <person name="Li L."/>
            <person name="Tang Y."/>
            <person name="Lv G."/>
            <person name="Zhou Y."/>
            <person name="Sun X."/>
            <person name="Brodelius P.E."/>
            <person name="Rose J.K.C."/>
            <person name="Tang K."/>
        </authorList>
    </citation>
    <scope>NUCLEOTIDE SEQUENCE [LARGE SCALE GENOMIC DNA]</scope>
    <source>
        <strain evidence="2">cv. Huhao1</strain>
        <tissue evidence="1">Leaf</tissue>
    </source>
</reference>